<organism evidence="2 3">
    <name type="scientific">Hydnum rufescens UP504</name>
    <dbReference type="NCBI Taxonomy" id="1448309"/>
    <lineage>
        <taxon>Eukaryota</taxon>
        <taxon>Fungi</taxon>
        <taxon>Dikarya</taxon>
        <taxon>Basidiomycota</taxon>
        <taxon>Agaricomycotina</taxon>
        <taxon>Agaricomycetes</taxon>
        <taxon>Cantharellales</taxon>
        <taxon>Hydnaceae</taxon>
        <taxon>Hydnum</taxon>
    </lineage>
</organism>
<gene>
    <name evidence="2" type="ORF">BS47DRAFT_1358293</name>
</gene>
<dbReference type="Gene3D" id="3.30.160.20">
    <property type="match status" value="1"/>
</dbReference>
<protein>
    <recommendedName>
        <fullName evidence="4">DRBM domain-containing protein</fullName>
    </recommendedName>
</protein>
<keyword evidence="3" id="KW-1185">Reference proteome</keyword>
<dbReference type="Proteomes" id="UP000886523">
    <property type="component" value="Unassembled WGS sequence"/>
</dbReference>
<evidence type="ECO:0000256" key="1">
    <source>
        <dbReference type="SAM" id="MobiDB-lite"/>
    </source>
</evidence>
<reference evidence="2" key="1">
    <citation type="journal article" date="2020" name="Nat. Commun.">
        <title>Large-scale genome sequencing of mycorrhizal fungi provides insights into the early evolution of symbiotic traits.</title>
        <authorList>
            <person name="Miyauchi S."/>
            <person name="Kiss E."/>
            <person name="Kuo A."/>
            <person name="Drula E."/>
            <person name="Kohler A."/>
            <person name="Sanchez-Garcia M."/>
            <person name="Morin E."/>
            <person name="Andreopoulos B."/>
            <person name="Barry K.W."/>
            <person name="Bonito G."/>
            <person name="Buee M."/>
            <person name="Carver A."/>
            <person name="Chen C."/>
            <person name="Cichocki N."/>
            <person name="Clum A."/>
            <person name="Culley D."/>
            <person name="Crous P.W."/>
            <person name="Fauchery L."/>
            <person name="Girlanda M."/>
            <person name="Hayes R.D."/>
            <person name="Keri Z."/>
            <person name="LaButti K."/>
            <person name="Lipzen A."/>
            <person name="Lombard V."/>
            <person name="Magnuson J."/>
            <person name="Maillard F."/>
            <person name="Murat C."/>
            <person name="Nolan M."/>
            <person name="Ohm R.A."/>
            <person name="Pangilinan J."/>
            <person name="Pereira M.F."/>
            <person name="Perotto S."/>
            <person name="Peter M."/>
            <person name="Pfister S."/>
            <person name="Riley R."/>
            <person name="Sitrit Y."/>
            <person name="Stielow J.B."/>
            <person name="Szollosi G."/>
            <person name="Zifcakova L."/>
            <person name="Stursova M."/>
            <person name="Spatafora J.W."/>
            <person name="Tedersoo L."/>
            <person name="Vaario L.M."/>
            <person name="Yamada A."/>
            <person name="Yan M."/>
            <person name="Wang P."/>
            <person name="Xu J."/>
            <person name="Bruns T."/>
            <person name="Baldrian P."/>
            <person name="Vilgalys R."/>
            <person name="Dunand C."/>
            <person name="Henrissat B."/>
            <person name="Grigoriev I.V."/>
            <person name="Hibbett D."/>
            <person name="Nagy L.G."/>
            <person name="Martin F.M."/>
        </authorList>
    </citation>
    <scope>NUCLEOTIDE SEQUENCE</scope>
    <source>
        <strain evidence="2">UP504</strain>
    </source>
</reference>
<dbReference type="SUPFAM" id="SSF54768">
    <property type="entry name" value="dsRNA-binding domain-like"/>
    <property type="match status" value="1"/>
</dbReference>
<name>A0A9P6E1A1_9AGAM</name>
<dbReference type="OrthoDB" id="3246846at2759"/>
<feature type="region of interest" description="Disordered" evidence="1">
    <location>
        <begin position="120"/>
        <end position="157"/>
    </location>
</feature>
<evidence type="ECO:0000313" key="3">
    <source>
        <dbReference type="Proteomes" id="UP000886523"/>
    </source>
</evidence>
<sequence length="157" mass="17417">MSNVERTTFPREIEYSPSNLSPFDHRSTTRLWRLLSSTQQFVRSPLKSAAGMFSPDRPSIQATKGAHTLRWEEHSDGPPHQIVWYVLCRIDNIPFGAAADLKKNIAKDQAARIALISLGVLPPPPETEQNTAPPDGLPYAYAPSYTPGQAPSYPPYS</sequence>
<dbReference type="EMBL" id="MU128919">
    <property type="protein sequence ID" value="KAF9519144.1"/>
    <property type="molecule type" value="Genomic_DNA"/>
</dbReference>
<accession>A0A9P6E1A1</accession>
<comment type="caution">
    <text evidence="2">The sequence shown here is derived from an EMBL/GenBank/DDBJ whole genome shotgun (WGS) entry which is preliminary data.</text>
</comment>
<proteinExistence type="predicted"/>
<evidence type="ECO:0000313" key="2">
    <source>
        <dbReference type="EMBL" id="KAF9519144.1"/>
    </source>
</evidence>
<evidence type="ECO:0008006" key="4">
    <source>
        <dbReference type="Google" id="ProtNLM"/>
    </source>
</evidence>
<dbReference type="AlphaFoldDB" id="A0A9P6E1A1"/>